<dbReference type="AlphaFoldDB" id="A0A4Y2Q6E8"/>
<reference evidence="2 3" key="1">
    <citation type="journal article" date="2019" name="Sci. Rep.">
        <title>Orb-weaving spider Araneus ventricosus genome elucidates the spidroin gene catalogue.</title>
        <authorList>
            <person name="Kono N."/>
            <person name="Nakamura H."/>
            <person name="Ohtoshi R."/>
            <person name="Moran D.A.P."/>
            <person name="Shinohara A."/>
            <person name="Yoshida Y."/>
            <person name="Fujiwara M."/>
            <person name="Mori M."/>
            <person name="Tomita M."/>
            <person name="Arakawa K."/>
        </authorList>
    </citation>
    <scope>NUCLEOTIDE SEQUENCE [LARGE SCALE GENOMIC DNA]</scope>
</reference>
<feature type="non-terminal residue" evidence="2">
    <location>
        <position position="1"/>
    </location>
</feature>
<name>A0A4Y2Q6E8_ARAVE</name>
<organism evidence="2 3">
    <name type="scientific">Araneus ventricosus</name>
    <name type="common">Orbweaver spider</name>
    <name type="synonym">Epeira ventricosa</name>
    <dbReference type="NCBI Taxonomy" id="182803"/>
    <lineage>
        <taxon>Eukaryota</taxon>
        <taxon>Metazoa</taxon>
        <taxon>Ecdysozoa</taxon>
        <taxon>Arthropoda</taxon>
        <taxon>Chelicerata</taxon>
        <taxon>Arachnida</taxon>
        <taxon>Araneae</taxon>
        <taxon>Araneomorphae</taxon>
        <taxon>Entelegynae</taxon>
        <taxon>Araneoidea</taxon>
        <taxon>Araneidae</taxon>
        <taxon>Araneus</taxon>
    </lineage>
</organism>
<gene>
    <name evidence="2" type="ORF">AVEN_258072_1</name>
</gene>
<feature type="region of interest" description="Disordered" evidence="1">
    <location>
        <begin position="28"/>
        <end position="48"/>
    </location>
</feature>
<dbReference type="EMBL" id="BGPR01297520">
    <property type="protein sequence ID" value="GBN59031.1"/>
    <property type="molecule type" value="Genomic_DNA"/>
</dbReference>
<dbReference type="Proteomes" id="UP000499080">
    <property type="component" value="Unassembled WGS sequence"/>
</dbReference>
<evidence type="ECO:0000313" key="3">
    <source>
        <dbReference type="Proteomes" id="UP000499080"/>
    </source>
</evidence>
<sequence>KNGRLLMIPIRPDQSRGYKLYDAENIEHSNDSEENKEFCLKQREDHTS</sequence>
<evidence type="ECO:0000313" key="2">
    <source>
        <dbReference type="EMBL" id="GBN59031.1"/>
    </source>
</evidence>
<evidence type="ECO:0000256" key="1">
    <source>
        <dbReference type="SAM" id="MobiDB-lite"/>
    </source>
</evidence>
<comment type="caution">
    <text evidence="2">The sequence shown here is derived from an EMBL/GenBank/DDBJ whole genome shotgun (WGS) entry which is preliminary data.</text>
</comment>
<keyword evidence="3" id="KW-1185">Reference proteome</keyword>
<accession>A0A4Y2Q6E8</accession>
<protein>
    <submittedName>
        <fullName evidence="2">Uncharacterized protein</fullName>
    </submittedName>
</protein>
<proteinExistence type="predicted"/>